<dbReference type="OrthoDB" id="7392779at2759"/>
<dbReference type="AlphaFoldDB" id="A0A8J2QD01"/>
<sequence length="81" mass="8923">MGRQRPTARHFHNQPELRRGCSGMLRWIFLVWLAGCSPRGNTVRQDAGAGAPAVTGVPYNSYQKKGLLFPADPLTAINVVF</sequence>
<keyword evidence="2" id="KW-1185">Reference proteome</keyword>
<evidence type="ECO:0000313" key="1">
    <source>
        <dbReference type="EMBL" id="CAG9560165.1"/>
    </source>
</evidence>
<dbReference type="Proteomes" id="UP000789524">
    <property type="component" value="Unassembled WGS sequence"/>
</dbReference>
<comment type="caution">
    <text evidence="1">The sequence shown here is derived from an EMBL/GenBank/DDBJ whole genome shotgun (WGS) entry which is preliminary data.</text>
</comment>
<dbReference type="EMBL" id="CAKASE010000045">
    <property type="protein sequence ID" value="CAG9560165.1"/>
    <property type="molecule type" value="Genomic_DNA"/>
</dbReference>
<protein>
    <submittedName>
        <fullName evidence="1">(African queen) hypothetical protein</fullName>
    </submittedName>
</protein>
<name>A0A8J2QD01_9NEOP</name>
<gene>
    <name evidence="1" type="ORF">DCHRY22_LOCUS1883</name>
</gene>
<evidence type="ECO:0000313" key="2">
    <source>
        <dbReference type="Proteomes" id="UP000789524"/>
    </source>
</evidence>
<reference evidence="1" key="1">
    <citation type="submission" date="2021-09" db="EMBL/GenBank/DDBJ databases">
        <authorList>
            <person name="Martin H S."/>
        </authorList>
    </citation>
    <scope>NUCLEOTIDE SEQUENCE</scope>
</reference>
<accession>A0A8J2QD01</accession>
<proteinExistence type="predicted"/>
<organism evidence="1 2">
    <name type="scientific">Danaus chrysippus</name>
    <name type="common">African queen</name>
    <dbReference type="NCBI Taxonomy" id="151541"/>
    <lineage>
        <taxon>Eukaryota</taxon>
        <taxon>Metazoa</taxon>
        <taxon>Ecdysozoa</taxon>
        <taxon>Arthropoda</taxon>
        <taxon>Hexapoda</taxon>
        <taxon>Insecta</taxon>
        <taxon>Pterygota</taxon>
        <taxon>Neoptera</taxon>
        <taxon>Endopterygota</taxon>
        <taxon>Lepidoptera</taxon>
        <taxon>Glossata</taxon>
        <taxon>Ditrysia</taxon>
        <taxon>Papilionoidea</taxon>
        <taxon>Nymphalidae</taxon>
        <taxon>Danainae</taxon>
        <taxon>Danaini</taxon>
        <taxon>Danaina</taxon>
        <taxon>Danaus</taxon>
        <taxon>Anosia</taxon>
    </lineage>
</organism>